<feature type="domain" description="C2H2-type" evidence="9">
    <location>
        <begin position="274"/>
        <end position="302"/>
    </location>
</feature>
<dbReference type="FunFam" id="3.30.160.60:FF:000882">
    <property type="entry name" value="Predicted gene, 21060"/>
    <property type="match status" value="1"/>
</dbReference>
<dbReference type="AlphaFoldDB" id="F6U5A0"/>
<feature type="domain" description="C2H2-type" evidence="9">
    <location>
        <begin position="419"/>
        <end position="449"/>
    </location>
</feature>
<dbReference type="PANTHER" id="PTHR24381">
    <property type="entry name" value="ZINC FINGER PROTEIN"/>
    <property type="match status" value="1"/>
</dbReference>
<dbReference type="GO" id="GO:0006357">
    <property type="term" value="P:regulation of transcription by RNA polymerase II"/>
    <property type="evidence" value="ECO:0000318"/>
    <property type="project" value="GO_Central"/>
</dbReference>
<dbReference type="FunFam" id="3.30.160.60:FF:000604">
    <property type="entry name" value="Histone H4 transcription factor-like Protein"/>
    <property type="match status" value="1"/>
</dbReference>
<evidence type="ECO:0000256" key="2">
    <source>
        <dbReference type="ARBA" id="ARBA00022723"/>
    </source>
</evidence>
<dbReference type="GO" id="GO:0000981">
    <property type="term" value="F:DNA-binding transcription factor activity, RNA polymerase II-specific"/>
    <property type="evidence" value="ECO:0000318"/>
    <property type="project" value="GO_Central"/>
</dbReference>
<evidence type="ECO:0000256" key="3">
    <source>
        <dbReference type="ARBA" id="ARBA00022737"/>
    </source>
</evidence>
<evidence type="ECO:0000256" key="1">
    <source>
        <dbReference type="ARBA" id="ARBA00004123"/>
    </source>
</evidence>
<dbReference type="GeneID" id="100181901"/>
<feature type="region of interest" description="Disordered" evidence="8">
    <location>
        <begin position="133"/>
        <end position="153"/>
    </location>
</feature>
<dbReference type="Ensembl" id="ENSCINT00000023545.2">
    <property type="protein sequence ID" value="ENSCINP00000023299.2"/>
    <property type="gene ID" value="ENSCING00000012499.2"/>
</dbReference>
<feature type="domain" description="C2H2-type" evidence="9">
    <location>
        <begin position="363"/>
        <end position="390"/>
    </location>
</feature>
<feature type="domain" description="C2H2-type" evidence="9">
    <location>
        <begin position="246"/>
        <end position="273"/>
    </location>
</feature>
<evidence type="ECO:0000256" key="5">
    <source>
        <dbReference type="ARBA" id="ARBA00022833"/>
    </source>
</evidence>
<dbReference type="Pfam" id="PF00096">
    <property type="entry name" value="zf-C2H2"/>
    <property type="match status" value="4"/>
</dbReference>
<comment type="subcellular location">
    <subcellularLocation>
        <location evidence="1">Nucleus</location>
    </subcellularLocation>
</comment>
<keyword evidence="11" id="KW-1185">Reference proteome</keyword>
<reference evidence="11" key="1">
    <citation type="journal article" date="2002" name="Science">
        <title>The draft genome of Ciona intestinalis: insights into chordate and vertebrate origins.</title>
        <authorList>
            <person name="Dehal P."/>
            <person name="Satou Y."/>
            <person name="Campbell R.K."/>
            <person name="Chapman J."/>
            <person name="Degnan B."/>
            <person name="De Tomaso A."/>
            <person name="Davidson B."/>
            <person name="Di Gregorio A."/>
            <person name="Gelpke M."/>
            <person name="Goodstein D.M."/>
            <person name="Harafuji N."/>
            <person name="Hastings K.E."/>
            <person name="Ho I."/>
            <person name="Hotta K."/>
            <person name="Huang W."/>
            <person name="Kawashima T."/>
            <person name="Lemaire P."/>
            <person name="Martinez D."/>
            <person name="Meinertzhagen I.A."/>
            <person name="Necula S."/>
            <person name="Nonaka M."/>
            <person name="Putnam N."/>
            <person name="Rash S."/>
            <person name="Saiga H."/>
            <person name="Satake M."/>
            <person name="Terry A."/>
            <person name="Yamada L."/>
            <person name="Wang H.G."/>
            <person name="Awazu S."/>
            <person name="Azumi K."/>
            <person name="Boore J."/>
            <person name="Branno M."/>
            <person name="Chin-Bow S."/>
            <person name="DeSantis R."/>
            <person name="Doyle S."/>
            <person name="Francino P."/>
            <person name="Keys D.N."/>
            <person name="Haga S."/>
            <person name="Hayashi H."/>
            <person name="Hino K."/>
            <person name="Imai K.S."/>
            <person name="Inaba K."/>
            <person name="Kano S."/>
            <person name="Kobayashi K."/>
            <person name="Kobayashi M."/>
            <person name="Lee B.I."/>
            <person name="Makabe K.W."/>
            <person name="Manohar C."/>
            <person name="Matassi G."/>
            <person name="Medina M."/>
            <person name="Mochizuki Y."/>
            <person name="Mount S."/>
            <person name="Morishita T."/>
            <person name="Miura S."/>
            <person name="Nakayama A."/>
            <person name="Nishizaka S."/>
            <person name="Nomoto H."/>
            <person name="Ohta F."/>
            <person name="Oishi K."/>
            <person name="Rigoutsos I."/>
            <person name="Sano M."/>
            <person name="Sasaki A."/>
            <person name="Sasakura Y."/>
            <person name="Shoguchi E."/>
            <person name="Shin-i T."/>
            <person name="Spagnuolo A."/>
            <person name="Stainier D."/>
            <person name="Suzuki M.M."/>
            <person name="Tassy O."/>
            <person name="Takatori N."/>
            <person name="Tokuoka M."/>
            <person name="Yagi K."/>
            <person name="Yoshizaki F."/>
            <person name="Wada S."/>
            <person name="Zhang C."/>
            <person name="Hyatt P.D."/>
            <person name="Larimer F."/>
            <person name="Detter C."/>
            <person name="Doggett N."/>
            <person name="Glavina T."/>
            <person name="Hawkins T."/>
            <person name="Richardson P."/>
            <person name="Lucas S."/>
            <person name="Kohara Y."/>
            <person name="Levine M."/>
            <person name="Satoh N."/>
            <person name="Rokhsar D.S."/>
        </authorList>
    </citation>
    <scope>NUCLEOTIDE SEQUENCE [LARGE SCALE GENOMIC DNA]</scope>
</reference>
<evidence type="ECO:0000256" key="7">
    <source>
        <dbReference type="PROSITE-ProRule" id="PRU00042"/>
    </source>
</evidence>
<evidence type="ECO:0000313" key="11">
    <source>
        <dbReference type="Proteomes" id="UP000008144"/>
    </source>
</evidence>
<dbReference type="InParanoid" id="F6U5A0"/>
<dbReference type="KEGG" id="cin:100181901"/>
<accession>A0A1W2WK96</accession>
<keyword evidence="3" id="KW-0677">Repeat</keyword>
<name>F6U5A0_CIOIN</name>
<evidence type="ECO:0000256" key="8">
    <source>
        <dbReference type="SAM" id="MobiDB-lite"/>
    </source>
</evidence>
<sequence length="646" mass="72261">MEGDEIQRLMRYEESVNPLPELADIFLPHEGFCGIDALQKESDLHNFSIPDCLLQYTQLDHPDATDLVHVAKHVVGNDHIVGVHPSSVQESNPLPSAASVVKSADYRDKTADVKHKTIQQKLNETKKVLFNSSSSLDTSDCGKSKSSPATDTKLQDVTDGKVVGVCGVCRFTYSTYKEKQAHMKGSDHICKREALSGTNFKMLADETELLKAVENLPQPCSVCKKPLPSLQEFLVHHRKHSGKIPFVCIRCKSSFAKRSDLIYHIKKHLGVNNFMCPRCPQSFRQQSRLTSHMIAQHGVKDTRPRNFNCTECNESFMTKSAVNMHMQSHTGYRPIICTECGHGFRSNNALAAHQRVHTGEKPFKCDMCTFSTKTKQLLSRHIRKHTGEKPYKCEHCTFSTACSAGLKRHILQHTGSKPFRCPYCSYRSSNIENLRKHIKNTTKHTGLKIYPCHHCDFSCDQGSDYLKHMKQHFPYLDVDSESATKLAGILVSEQNDELEKSLAKPHTAYTNSEIPLSSCKDEDVEMMVTTMKEDQNKTRGETSNLAELDAEFLNALIKIPNLQRIILPQDSSNGPVTLVIGSDQPINEVFQEGTNISSEVLNPTTKVQSTGFQKPFHLSATTLNGLSSAPSEADHFLLPNETSSCV</sequence>
<reference evidence="10" key="2">
    <citation type="journal article" date="2008" name="Genome Biol.">
        <title>Improved genome assembly and evidence-based global gene model set for the chordate Ciona intestinalis: new insight into intron and operon populations.</title>
        <authorList>
            <person name="Satou Y."/>
            <person name="Mineta K."/>
            <person name="Ogasawara M."/>
            <person name="Sasakura Y."/>
            <person name="Shoguchi E."/>
            <person name="Ueno K."/>
            <person name="Yamada L."/>
            <person name="Matsumoto J."/>
            <person name="Wasserscheid J."/>
            <person name="Dewar K."/>
            <person name="Wiley G.B."/>
            <person name="Macmil S.L."/>
            <person name="Roe B.A."/>
            <person name="Zeller R.W."/>
            <person name="Hastings K.E."/>
            <person name="Lemaire P."/>
            <person name="Lindquist E."/>
            <person name="Endo T."/>
            <person name="Hotta K."/>
            <person name="Inaba K."/>
        </authorList>
    </citation>
    <scope>NUCLEOTIDE SEQUENCE [LARGE SCALE GENOMIC DNA]</scope>
    <source>
        <strain evidence="10">wild type</strain>
    </source>
</reference>
<dbReference type="OrthoDB" id="7788172at2759"/>
<dbReference type="SUPFAM" id="SSF57667">
    <property type="entry name" value="beta-beta-alpha zinc fingers"/>
    <property type="match status" value="4"/>
</dbReference>
<reference evidence="10" key="3">
    <citation type="submission" date="2025-08" db="UniProtKB">
        <authorList>
            <consortium name="Ensembl"/>
        </authorList>
    </citation>
    <scope>IDENTIFICATION</scope>
</reference>
<dbReference type="PROSITE" id="PS50157">
    <property type="entry name" value="ZINC_FINGER_C2H2_2"/>
    <property type="match status" value="8"/>
</dbReference>
<dbReference type="InterPro" id="IPR036236">
    <property type="entry name" value="Znf_C2H2_sf"/>
</dbReference>
<dbReference type="GO" id="GO:0008270">
    <property type="term" value="F:zinc ion binding"/>
    <property type="evidence" value="ECO:0007669"/>
    <property type="project" value="UniProtKB-KW"/>
</dbReference>
<keyword evidence="2" id="KW-0479">Metal-binding</keyword>
<reference evidence="10" key="4">
    <citation type="submission" date="2025-09" db="UniProtKB">
        <authorList>
            <consortium name="Ensembl"/>
        </authorList>
    </citation>
    <scope>IDENTIFICATION</scope>
</reference>
<feature type="domain" description="C2H2-type" evidence="9">
    <location>
        <begin position="335"/>
        <end position="362"/>
    </location>
</feature>
<organism evidence="10 11">
    <name type="scientific">Ciona intestinalis</name>
    <name type="common">Transparent sea squirt</name>
    <name type="synonym">Ascidia intestinalis</name>
    <dbReference type="NCBI Taxonomy" id="7719"/>
    <lineage>
        <taxon>Eukaryota</taxon>
        <taxon>Metazoa</taxon>
        <taxon>Chordata</taxon>
        <taxon>Tunicata</taxon>
        <taxon>Ascidiacea</taxon>
        <taxon>Phlebobranchia</taxon>
        <taxon>Cionidae</taxon>
        <taxon>Ciona</taxon>
    </lineage>
</organism>
<dbReference type="Proteomes" id="UP000008144">
    <property type="component" value="Chromosome 3"/>
</dbReference>
<dbReference type="OMA" id="SHMIAQH"/>
<dbReference type="Gene3D" id="3.30.160.60">
    <property type="entry name" value="Classic Zinc Finger"/>
    <property type="match status" value="6"/>
</dbReference>
<evidence type="ECO:0000259" key="9">
    <source>
        <dbReference type="PROSITE" id="PS50157"/>
    </source>
</evidence>
<dbReference type="FunFam" id="3.30.160.60:FF:002343">
    <property type="entry name" value="Zinc finger protein 33A"/>
    <property type="match status" value="1"/>
</dbReference>
<dbReference type="RefSeq" id="XP_002130049.1">
    <property type="nucleotide sequence ID" value="XM_002130013.3"/>
</dbReference>
<feature type="domain" description="C2H2-type" evidence="9">
    <location>
        <begin position="307"/>
        <end position="334"/>
    </location>
</feature>
<accession>F6U5A0</accession>
<dbReference type="PROSITE" id="PS00028">
    <property type="entry name" value="ZINC_FINGER_C2H2_1"/>
    <property type="match status" value="6"/>
</dbReference>
<dbReference type="SMART" id="SM00355">
    <property type="entry name" value="ZnF_C2H2"/>
    <property type="match status" value="10"/>
</dbReference>
<keyword evidence="5" id="KW-0862">Zinc</keyword>
<gene>
    <name evidence="10" type="primary">LOC100181901</name>
</gene>
<protein>
    <submittedName>
        <fullName evidence="10">Zinc finger protein 260</fullName>
    </submittedName>
</protein>
<evidence type="ECO:0000313" key="10">
    <source>
        <dbReference type="Ensembl" id="ENSCINP00000023299.2"/>
    </source>
</evidence>
<dbReference type="FunFam" id="3.30.160.60:FF:000969">
    <property type="entry name" value="Zinc finger protein 407"/>
    <property type="match status" value="1"/>
</dbReference>
<feature type="domain" description="C2H2-type" evidence="9">
    <location>
        <begin position="391"/>
        <end position="418"/>
    </location>
</feature>
<dbReference type="GO" id="GO:0005634">
    <property type="term" value="C:nucleus"/>
    <property type="evidence" value="ECO:0000318"/>
    <property type="project" value="GO_Central"/>
</dbReference>
<keyword evidence="4 7" id="KW-0863">Zinc-finger</keyword>
<dbReference type="FunFam" id="3.30.160.60:FF:000145">
    <property type="entry name" value="Zinc finger protein 574"/>
    <property type="match status" value="1"/>
</dbReference>
<keyword evidence="6" id="KW-0539">Nucleus</keyword>
<dbReference type="PANTHER" id="PTHR24381:SF393">
    <property type="entry name" value="CHROMATIN-LINKED ADAPTOR FOR MSL PROTEINS, ISOFORM B"/>
    <property type="match status" value="1"/>
</dbReference>
<dbReference type="EMBL" id="EAAA01001795">
    <property type="status" value="NOT_ANNOTATED_CDS"/>
    <property type="molecule type" value="Genomic_DNA"/>
</dbReference>
<evidence type="ECO:0000256" key="6">
    <source>
        <dbReference type="ARBA" id="ARBA00023242"/>
    </source>
</evidence>
<evidence type="ECO:0000256" key="4">
    <source>
        <dbReference type="ARBA" id="ARBA00022771"/>
    </source>
</evidence>
<dbReference type="GeneTree" id="ENSGT00940000161979"/>
<dbReference type="GO" id="GO:0000977">
    <property type="term" value="F:RNA polymerase II transcription regulatory region sequence-specific DNA binding"/>
    <property type="evidence" value="ECO:0000318"/>
    <property type="project" value="GO_Central"/>
</dbReference>
<dbReference type="HOGENOM" id="CLU_423857_0_0_1"/>
<proteinExistence type="predicted"/>
<dbReference type="InterPro" id="IPR013087">
    <property type="entry name" value="Znf_C2H2_type"/>
</dbReference>
<feature type="domain" description="C2H2-type" evidence="9">
    <location>
        <begin position="218"/>
        <end position="245"/>
    </location>
</feature>